<sequence length="397" mass="43532">MPGAKTKPAKQGEKSPLPCPDWVLASDSNVHVAGDRSWFGGDYTAFNSVLADGSQVEGIGTVDLPTKRSPSSIGRSRHTTLRLANVLHVPGAVYNILGSPIVLEYQLDVNFEDPSQSSIRDQEGHPIAYFQRASRSNLITLRLSGPPVGPKVGPSLLGTAGYYINATWPATEIQRWAVCQASIDAYRDLGVGQDVGLDIHPAQTSQPPPSARQMSHDEHPMSVEELGQIFGAVSLQGEKMISFMFPSLHPSVLDVVANAVPSAWFNGRDSEDDSNNDWDTNVMGKFICDNRRCRKPGWGSKKVAIRIRGYPGSGYNAVVYNQRCNHCDVLGVFTLDEDSYVERVAYWIKRWADVQVEKPEHDKKKGPPHEFEFCEGGKQGHCKACRAALLSRSAGSR</sequence>
<protein>
    <submittedName>
        <fullName evidence="5">Zinc-binding domain-containing protein</fullName>
    </submittedName>
</protein>
<evidence type="ECO:0000313" key="6">
    <source>
        <dbReference type="Proteomes" id="UP001172102"/>
    </source>
</evidence>
<keyword evidence="1" id="KW-0479">Metal-binding</keyword>
<feature type="domain" description="3CxxC-type" evidence="4">
    <location>
        <begin position="281"/>
        <end position="380"/>
    </location>
</feature>
<dbReference type="PANTHER" id="PTHR40628:SF1">
    <property type="entry name" value="CHROMO DOMAIN-CONTAINING PROTEIN"/>
    <property type="match status" value="1"/>
</dbReference>
<dbReference type="GO" id="GO:0008270">
    <property type="term" value="F:zinc ion binding"/>
    <property type="evidence" value="ECO:0007669"/>
    <property type="project" value="UniProtKB-KW"/>
</dbReference>
<reference evidence="5" key="1">
    <citation type="submission" date="2023-06" db="EMBL/GenBank/DDBJ databases">
        <title>Genome-scale phylogeny and comparative genomics of the fungal order Sordariales.</title>
        <authorList>
            <consortium name="Lawrence Berkeley National Laboratory"/>
            <person name="Hensen N."/>
            <person name="Bonometti L."/>
            <person name="Westerberg I."/>
            <person name="Brannstrom I.O."/>
            <person name="Guillou S."/>
            <person name="Cros-Aarteil S."/>
            <person name="Calhoun S."/>
            <person name="Haridas S."/>
            <person name="Kuo A."/>
            <person name="Mondo S."/>
            <person name="Pangilinan J."/>
            <person name="Riley R."/>
            <person name="Labutti K."/>
            <person name="Andreopoulos B."/>
            <person name="Lipzen A."/>
            <person name="Chen C."/>
            <person name="Yanf M."/>
            <person name="Daum C."/>
            <person name="Ng V."/>
            <person name="Clum A."/>
            <person name="Steindorff A."/>
            <person name="Ohm R."/>
            <person name="Martin F."/>
            <person name="Silar P."/>
            <person name="Natvig D."/>
            <person name="Lalanne C."/>
            <person name="Gautier V."/>
            <person name="Ament-Velasquez S.L."/>
            <person name="Kruys A."/>
            <person name="Hutchinson M.I."/>
            <person name="Powell A.J."/>
            <person name="Barry K."/>
            <person name="Miller A.N."/>
            <person name="Grigoriev I.V."/>
            <person name="Debuchy R."/>
            <person name="Gladieux P."/>
            <person name="Thoren M.H."/>
            <person name="Johannesson H."/>
        </authorList>
    </citation>
    <scope>NUCLEOTIDE SEQUENCE</scope>
    <source>
        <strain evidence="5">SMH4607-1</strain>
    </source>
</reference>
<gene>
    <name evidence="5" type="ORF">B0H67DRAFT_23800</name>
</gene>
<keyword evidence="3" id="KW-0862">Zinc</keyword>
<evidence type="ECO:0000256" key="3">
    <source>
        <dbReference type="ARBA" id="ARBA00022833"/>
    </source>
</evidence>
<dbReference type="InterPro" id="IPR027377">
    <property type="entry name" value="ZAR1/RTP1-5-like_Znf-3CxxC"/>
</dbReference>
<evidence type="ECO:0000256" key="1">
    <source>
        <dbReference type="ARBA" id="ARBA00022723"/>
    </source>
</evidence>
<dbReference type="AlphaFoldDB" id="A0AA40E9J5"/>
<proteinExistence type="predicted"/>
<name>A0AA40E9J5_9PEZI</name>
<dbReference type="Proteomes" id="UP001172102">
    <property type="component" value="Unassembled WGS sequence"/>
</dbReference>
<dbReference type="PANTHER" id="PTHR40628">
    <property type="entry name" value="CHROMO DOMAIN-CONTAINING PROTEIN"/>
    <property type="match status" value="1"/>
</dbReference>
<dbReference type="EMBL" id="JAUKUA010000001">
    <property type="protein sequence ID" value="KAK0730102.1"/>
    <property type="molecule type" value="Genomic_DNA"/>
</dbReference>
<dbReference type="SMART" id="SM01328">
    <property type="entry name" value="zf-3CxxC"/>
    <property type="match status" value="1"/>
</dbReference>
<evidence type="ECO:0000256" key="2">
    <source>
        <dbReference type="ARBA" id="ARBA00022771"/>
    </source>
</evidence>
<organism evidence="5 6">
    <name type="scientific">Lasiosphaeris hirsuta</name>
    <dbReference type="NCBI Taxonomy" id="260670"/>
    <lineage>
        <taxon>Eukaryota</taxon>
        <taxon>Fungi</taxon>
        <taxon>Dikarya</taxon>
        <taxon>Ascomycota</taxon>
        <taxon>Pezizomycotina</taxon>
        <taxon>Sordariomycetes</taxon>
        <taxon>Sordariomycetidae</taxon>
        <taxon>Sordariales</taxon>
        <taxon>Lasiosphaeriaceae</taxon>
        <taxon>Lasiosphaeris</taxon>
    </lineage>
</organism>
<evidence type="ECO:0000259" key="4">
    <source>
        <dbReference type="SMART" id="SM01328"/>
    </source>
</evidence>
<keyword evidence="6" id="KW-1185">Reference proteome</keyword>
<evidence type="ECO:0000313" key="5">
    <source>
        <dbReference type="EMBL" id="KAK0730102.1"/>
    </source>
</evidence>
<comment type="caution">
    <text evidence="5">The sequence shown here is derived from an EMBL/GenBank/DDBJ whole genome shotgun (WGS) entry which is preliminary data.</text>
</comment>
<dbReference type="Pfam" id="PF13695">
    <property type="entry name" value="Zn_ribbon_3CxxC"/>
    <property type="match status" value="1"/>
</dbReference>
<accession>A0AA40E9J5</accession>
<keyword evidence="2" id="KW-0863">Zinc-finger</keyword>